<dbReference type="EMBL" id="GGEC01057800">
    <property type="protein sequence ID" value="MBX38284.1"/>
    <property type="molecule type" value="Transcribed_RNA"/>
</dbReference>
<dbReference type="AlphaFoldDB" id="A0A2P2N710"/>
<evidence type="ECO:0000313" key="1">
    <source>
        <dbReference type="EMBL" id="MBX38284.1"/>
    </source>
</evidence>
<sequence length="31" mass="3780">MLFNVCDIVFLKRHSEQKRSHFPWFTEEIAA</sequence>
<accession>A0A2P2N710</accession>
<name>A0A2P2N710_RHIMU</name>
<proteinExistence type="predicted"/>
<organism evidence="1">
    <name type="scientific">Rhizophora mucronata</name>
    <name type="common">Asiatic mangrove</name>
    <dbReference type="NCBI Taxonomy" id="61149"/>
    <lineage>
        <taxon>Eukaryota</taxon>
        <taxon>Viridiplantae</taxon>
        <taxon>Streptophyta</taxon>
        <taxon>Embryophyta</taxon>
        <taxon>Tracheophyta</taxon>
        <taxon>Spermatophyta</taxon>
        <taxon>Magnoliopsida</taxon>
        <taxon>eudicotyledons</taxon>
        <taxon>Gunneridae</taxon>
        <taxon>Pentapetalae</taxon>
        <taxon>rosids</taxon>
        <taxon>fabids</taxon>
        <taxon>Malpighiales</taxon>
        <taxon>Rhizophoraceae</taxon>
        <taxon>Rhizophora</taxon>
    </lineage>
</organism>
<reference evidence="1" key="1">
    <citation type="submission" date="2018-02" db="EMBL/GenBank/DDBJ databases">
        <title>Rhizophora mucronata_Transcriptome.</title>
        <authorList>
            <person name="Meera S.P."/>
            <person name="Sreeshan A."/>
            <person name="Augustine A."/>
        </authorList>
    </citation>
    <scope>NUCLEOTIDE SEQUENCE</scope>
    <source>
        <tissue evidence="1">Leaf</tissue>
    </source>
</reference>
<protein>
    <submittedName>
        <fullName evidence="1">Uncharacterized protein</fullName>
    </submittedName>
</protein>